<sequence length="326" mass="36584">MPIPDRLQPGDEIRIVSPSTSLGVISEAQRRSAISRLEEMGLRVTFSSHVEERDKWNSSSVASRVTDLHEAFTDPDVKAIFTTLGGYNANQLLSHLDYERIRAHPTIFCGYLDITALSLAFWARSGLVSYSGPHFTSFSMEKGLDYTLEYFKRCVIEEEPYTITPADHWSDDAWYLDQENRRFHPNPGPQVVFEGEAEGRILGGNLCTFNLLQGTPFMPDLDGAILFLEENEESHPLTFDRTLQSLMHVPSFAGVRGLVIGRFQERSDLSAIRVATLLQAKPELHHIPVIVDASFGHTTPLFTFPIGGWGRIRAKGRAGEIEIVEH</sequence>
<feature type="domain" description="LD-carboxypeptidase C-terminal" evidence="4">
    <location>
        <begin position="198"/>
        <end position="311"/>
    </location>
</feature>
<keyword evidence="2" id="KW-0378">Hydrolase</keyword>
<dbReference type="InterPro" id="IPR027461">
    <property type="entry name" value="Carboxypeptidase_A_C_sf"/>
</dbReference>
<name>A0ABU1IQZ7_9BACL</name>
<organism evidence="5 6">
    <name type="scientific">Desmospora profundinema</name>
    <dbReference type="NCBI Taxonomy" id="1571184"/>
    <lineage>
        <taxon>Bacteria</taxon>
        <taxon>Bacillati</taxon>
        <taxon>Bacillota</taxon>
        <taxon>Bacilli</taxon>
        <taxon>Bacillales</taxon>
        <taxon>Thermoactinomycetaceae</taxon>
        <taxon>Desmospora</taxon>
    </lineage>
</organism>
<dbReference type="EMBL" id="JAVDQG010000008">
    <property type="protein sequence ID" value="MDR6227210.1"/>
    <property type="molecule type" value="Genomic_DNA"/>
</dbReference>
<evidence type="ECO:0000256" key="2">
    <source>
        <dbReference type="ARBA" id="ARBA00022801"/>
    </source>
</evidence>
<dbReference type="Gene3D" id="3.50.30.60">
    <property type="entry name" value="LD-carboxypeptidase A C-terminal domain-like"/>
    <property type="match status" value="1"/>
</dbReference>
<keyword evidence="5" id="KW-0645">Protease</keyword>
<dbReference type="InterPro" id="IPR027478">
    <property type="entry name" value="LdcA_N"/>
</dbReference>
<accession>A0ABU1IQZ7</accession>
<evidence type="ECO:0000259" key="4">
    <source>
        <dbReference type="Pfam" id="PF17676"/>
    </source>
</evidence>
<keyword evidence="6" id="KW-1185">Reference proteome</keyword>
<evidence type="ECO:0000259" key="3">
    <source>
        <dbReference type="Pfam" id="PF02016"/>
    </source>
</evidence>
<dbReference type="InterPro" id="IPR040921">
    <property type="entry name" value="Peptidase_S66C"/>
</dbReference>
<evidence type="ECO:0000313" key="6">
    <source>
        <dbReference type="Proteomes" id="UP001185012"/>
    </source>
</evidence>
<dbReference type="Gene3D" id="3.40.50.10740">
    <property type="entry name" value="Class I glutamine amidotransferase-like"/>
    <property type="match status" value="1"/>
</dbReference>
<dbReference type="Pfam" id="PF02016">
    <property type="entry name" value="Peptidase_S66"/>
    <property type="match status" value="1"/>
</dbReference>
<keyword evidence="5" id="KW-0121">Carboxypeptidase</keyword>
<dbReference type="SUPFAM" id="SSF141986">
    <property type="entry name" value="LD-carboxypeptidase A C-terminal domain-like"/>
    <property type="match status" value="1"/>
</dbReference>
<protein>
    <submittedName>
        <fullName evidence="5">Muramoyltetrapeptide carboxypeptidase LdcA involved in peptidoglycan recycling</fullName>
    </submittedName>
</protein>
<dbReference type="SUPFAM" id="SSF52317">
    <property type="entry name" value="Class I glutamine amidotransferase-like"/>
    <property type="match status" value="1"/>
</dbReference>
<evidence type="ECO:0000313" key="5">
    <source>
        <dbReference type="EMBL" id="MDR6227210.1"/>
    </source>
</evidence>
<evidence type="ECO:0000256" key="1">
    <source>
        <dbReference type="ARBA" id="ARBA00010233"/>
    </source>
</evidence>
<gene>
    <name evidence="5" type="ORF">JOE21_003225</name>
</gene>
<dbReference type="InterPro" id="IPR003507">
    <property type="entry name" value="S66_fam"/>
</dbReference>
<comment type="caution">
    <text evidence="5">The sequence shown here is derived from an EMBL/GenBank/DDBJ whole genome shotgun (WGS) entry which is preliminary data.</text>
</comment>
<dbReference type="RefSeq" id="WP_309868149.1">
    <property type="nucleotide sequence ID" value="NZ_JAVDQG010000008.1"/>
</dbReference>
<dbReference type="Pfam" id="PF17676">
    <property type="entry name" value="Peptidase_S66C"/>
    <property type="match status" value="1"/>
</dbReference>
<dbReference type="CDD" id="cd07062">
    <property type="entry name" value="Peptidase_S66_mccF_like"/>
    <property type="match status" value="1"/>
</dbReference>
<dbReference type="PANTHER" id="PTHR30237:SF6">
    <property type="entry name" value="CARBOXYPEPTIDASE YOCD-RELATED"/>
    <property type="match status" value="1"/>
</dbReference>
<proteinExistence type="inferred from homology"/>
<dbReference type="PIRSF" id="PIRSF028757">
    <property type="entry name" value="LD-carboxypeptidase"/>
    <property type="match status" value="1"/>
</dbReference>
<feature type="domain" description="LD-carboxypeptidase N-terminal" evidence="3">
    <location>
        <begin position="13"/>
        <end position="132"/>
    </location>
</feature>
<dbReference type="InterPro" id="IPR029062">
    <property type="entry name" value="Class_I_gatase-like"/>
</dbReference>
<dbReference type="GO" id="GO:0004180">
    <property type="term" value="F:carboxypeptidase activity"/>
    <property type="evidence" value="ECO:0007669"/>
    <property type="project" value="UniProtKB-KW"/>
</dbReference>
<reference evidence="5 6" key="1">
    <citation type="submission" date="2023-07" db="EMBL/GenBank/DDBJ databases">
        <title>Genomic Encyclopedia of Type Strains, Phase IV (KMG-IV): sequencing the most valuable type-strain genomes for metagenomic binning, comparative biology and taxonomic classification.</title>
        <authorList>
            <person name="Goeker M."/>
        </authorList>
    </citation>
    <scope>NUCLEOTIDE SEQUENCE [LARGE SCALE GENOMIC DNA]</scope>
    <source>
        <strain evidence="5 6">DSM 45903</strain>
    </source>
</reference>
<dbReference type="InterPro" id="IPR040449">
    <property type="entry name" value="Peptidase_S66_N"/>
</dbReference>
<dbReference type="PANTHER" id="PTHR30237">
    <property type="entry name" value="MURAMOYLTETRAPEPTIDE CARBOXYPEPTIDASE"/>
    <property type="match status" value="1"/>
</dbReference>
<dbReference type="Proteomes" id="UP001185012">
    <property type="component" value="Unassembled WGS sequence"/>
</dbReference>
<comment type="similarity">
    <text evidence="1">Belongs to the peptidase S66 family.</text>
</comment>